<feature type="coiled-coil region" evidence="9">
    <location>
        <begin position="41"/>
        <end position="75"/>
    </location>
</feature>
<evidence type="ECO:0000256" key="9">
    <source>
        <dbReference type="SAM" id="Coils"/>
    </source>
</evidence>
<evidence type="ECO:0000256" key="7">
    <source>
        <dbReference type="ARBA" id="ARBA00022840"/>
    </source>
</evidence>
<keyword evidence="10" id="KW-0812">Transmembrane</keyword>
<dbReference type="Pfam" id="PF02518">
    <property type="entry name" value="HATPase_c"/>
    <property type="match status" value="1"/>
</dbReference>
<dbReference type="PANTHER" id="PTHR24421">
    <property type="entry name" value="NITRATE/NITRITE SENSOR PROTEIN NARX-RELATED"/>
    <property type="match status" value="1"/>
</dbReference>
<dbReference type="RefSeq" id="WP_310025499.1">
    <property type="nucleotide sequence ID" value="NZ_JAVDVI010000005.1"/>
</dbReference>
<reference evidence="13 14" key="1">
    <citation type="submission" date="2023-07" db="EMBL/GenBank/DDBJ databases">
        <title>Sorghum-associated microbial communities from plants grown in Nebraska, USA.</title>
        <authorList>
            <person name="Schachtman D."/>
        </authorList>
    </citation>
    <scope>NUCLEOTIDE SEQUENCE [LARGE SCALE GENOMIC DNA]</scope>
    <source>
        <strain evidence="13 14">3773</strain>
    </source>
</reference>
<dbReference type="Gene3D" id="1.20.5.1930">
    <property type="match status" value="1"/>
</dbReference>
<dbReference type="InterPro" id="IPR011712">
    <property type="entry name" value="Sig_transdc_His_kin_sub3_dim/P"/>
</dbReference>
<dbReference type="Gene3D" id="3.30.565.10">
    <property type="entry name" value="Histidine kinase-like ATPase, C-terminal domain"/>
    <property type="match status" value="1"/>
</dbReference>
<organism evidence="13 14">
    <name type="scientific">Flavobacterium arsenatis</name>
    <dbReference type="NCBI Taxonomy" id="1484332"/>
    <lineage>
        <taxon>Bacteria</taxon>
        <taxon>Pseudomonadati</taxon>
        <taxon>Bacteroidota</taxon>
        <taxon>Flavobacteriia</taxon>
        <taxon>Flavobacteriales</taxon>
        <taxon>Flavobacteriaceae</taxon>
        <taxon>Flavobacterium</taxon>
    </lineage>
</organism>
<proteinExistence type="predicted"/>
<evidence type="ECO:0000256" key="1">
    <source>
        <dbReference type="ARBA" id="ARBA00000085"/>
    </source>
</evidence>
<dbReference type="GO" id="GO:0016301">
    <property type="term" value="F:kinase activity"/>
    <property type="evidence" value="ECO:0007669"/>
    <property type="project" value="UniProtKB-KW"/>
</dbReference>
<dbReference type="InterPro" id="IPR003594">
    <property type="entry name" value="HATPase_dom"/>
</dbReference>
<dbReference type="Proteomes" id="UP001255185">
    <property type="component" value="Unassembled WGS sequence"/>
</dbReference>
<evidence type="ECO:0000256" key="2">
    <source>
        <dbReference type="ARBA" id="ARBA00012438"/>
    </source>
</evidence>
<evidence type="ECO:0000256" key="3">
    <source>
        <dbReference type="ARBA" id="ARBA00022553"/>
    </source>
</evidence>
<keyword evidence="10" id="KW-1133">Transmembrane helix</keyword>
<keyword evidence="14" id="KW-1185">Reference proteome</keyword>
<evidence type="ECO:0000256" key="8">
    <source>
        <dbReference type="ARBA" id="ARBA00023012"/>
    </source>
</evidence>
<feature type="domain" description="Signal transduction histidine kinase subgroup 3 dimerisation and phosphoacceptor" evidence="12">
    <location>
        <begin position="68"/>
        <end position="132"/>
    </location>
</feature>
<keyword evidence="6 13" id="KW-0418">Kinase</keyword>
<dbReference type="SUPFAM" id="SSF55874">
    <property type="entry name" value="ATPase domain of HSP90 chaperone/DNA topoisomerase II/histidine kinase"/>
    <property type="match status" value="1"/>
</dbReference>
<evidence type="ECO:0000256" key="4">
    <source>
        <dbReference type="ARBA" id="ARBA00022679"/>
    </source>
</evidence>
<evidence type="ECO:0000256" key="10">
    <source>
        <dbReference type="SAM" id="Phobius"/>
    </source>
</evidence>
<keyword evidence="10" id="KW-0472">Membrane</keyword>
<dbReference type="InterPro" id="IPR050482">
    <property type="entry name" value="Sensor_HK_TwoCompSys"/>
</dbReference>
<dbReference type="Pfam" id="PF07730">
    <property type="entry name" value="HisKA_3"/>
    <property type="match status" value="1"/>
</dbReference>
<sequence length="265" mass="30277">MQVTPNAEQFIEAVVYTFVAFVLMAVSLLLFFYYSRKKILKKELEKKDLELTHQLKLLEATLETQEKERQRIARDLHDDISSKLNIISLNAHLLASKNLPEKDFDEISSNIILITGQVLENSRRIAHDLLPPILDNFGLHAALEELCHSNCQGEIMNVTYNNPKEQIAFEKIDTKGHLHVFRIIQELINNSIKHGKASKIRIEVKNENNICHIHYSDNGIGFNIKQAEAKNGIGMKNIKSRTAFLNGKFEIKSIENKGIMAKLSF</sequence>
<keyword evidence="9" id="KW-0175">Coiled coil</keyword>
<dbReference type="EMBL" id="JAVDVI010000005">
    <property type="protein sequence ID" value="MDR6967386.1"/>
    <property type="molecule type" value="Genomic_DNA"/>
</dbReference>
<keyword evidence="3" id="KW-0597">Phosphoprotein</keyword>
<gene>
    <name evidence="13" type="ORF">J2X31_001397</name>
</gene>
<keyword evidence="8" id="KW-0902">Two-component regulatory system</keyword>
<comment type="caution">
    <text evidence="13">The sequence shown here is derived from an EMBL/GenBank/DDBJ whole genome shotgun (WGS) entry which is preliminary data.</text>
</comment>
<evidence type="ECO:0000313" key="14">
    <source>
        <dbReference type="Proteomes" id="UP001255185"/>
    </source>
</evidence>
<dbReference type="EC" id="2.7.13.3" evidence="2"/>
<dbReference type="PANTHER" id="PTHR24421:SF10">
    <property type="entry name" value="NITRATE_NITRITE SENSOR PROTEIN NARQ"/>
    <property type="match status" value="1"/>
</dbReference>
<keyword evidence="7" id="KW-0067">ATP-binding</keyword>
<evidence type="ECO:0000313" key="13">
    <source>
        <dbReference type="EMBL" id="MDR6967386.1"/>
    </source>
</evidence>
<dbReference type="CDD" id="cd16917">
    <property type="entry name" value="HATPase_UhpB-NarQ-NarX-like"/>
    <property type="match status" value="1"/>
</dbReference>
<name>A0ABU1TN59_9FLAO</name>
<keyword evidence="4" id="KW-0808">Transferase</keyword>
<dbReference type="InterPro" id="IPR036890">
    <property type="entry name" value="HATPase_C_sf"/>
</dbReference>
<keyword evidence="5" id="KW-0547">Nucleotide-binding</keyword>
<comment type="catalytic activity">
    <reaction evidence="1">
        <text>ATP + protein L-histidine = ADP + protein N-phospho-L-histidine.</text>
        <dbReference type="EC" id="2.7.13.3"/>
    </reaction>
</comment>
<protein>
    <recommendedName>
        <fullName evidence="2">histidine kinase</fullName>
        <ecNumber evidence="2">2.7.13.3</ecNumber>
    </recommendedName>
</protein>
<evidence type="ECO:0000259" key="11">
    <source>
        <dbReference type="Pfam" id="PF02518"/>
    </source>
</evidence>
<evidence type="ECO:0000256" key="5">
    <source>
        <dbReference type="ARBA" id="ARBA00022741"/>
    </source>
</evidence>
<feature type="domain" description="Histidine kinase/HSP90-like ATPase" evidence="11">
    <location>
        <begin position="179"/>
        <end position="258"/>
    </location>
</feature>
<evidence type="ECO:0000259" key="12">
    <source>
        <dbReference type="Pfam" id="PF07730"/>
    </source>
</evidence>
<feature type="transmembrane region" description="Helical" evidence="10">
    <location>
        <begin position="13"/>
        <end position="34"/>
    </location>
</feature>
<evidence type="ECO:0000256" key="6">
    <source>
        <dbReference type="ARBA" id="ARBA00022777"/>
    </source>
</evidence>
<accession>A0ABU1TN59</accession>